<accession>A0A927D0S4</accession>
<reference evidence="1" key="1">
    <citation type="submission" date="2020-09" db="EMBL/GenBank/DDBJ databases">
        <title>Bacillus faecalis sp. nov., a moderately halophilic bacterium isolated from cow faeces.</title>
        <authorList>
            <person name="Jiang L."/>
            <person name="Lee J."/>
        </authorList>
    </citation>
    <scope>NUCLEOTIDE SEQUENCE</scope>
    <source>
        <strain evidence="1">AGMB 02131</strain>
    </source>
</reference>
<dbReference type="GO" id="GO:0070573">
    <property type="term" value="F:metallodipeptidase activity"/>
    <property type="evidence" value="ECO:0007669"/>
    <property type="project" value="InterPro"/>
</dbReference>
<name>A0A927D0S4_9BACI</name>
<dbReference type="SUPFAM" id="SSF51556">
    <property type="entry name" value="Metallo-dependent hydrolases"/>
    <property type="match status" value="1"/>
</dbReference>
<protein>
    <submittedName>
        <fullName evidence="1">Dipeptidase</fullName>
    </submittedName>
</protein>
<dbReference type="AlphaFoldDB" id="A0A927D0S4"/>
<organism evidence="1 2">
    <name type="scientific">Peribacillus faecalis</name>
    <dbReference type="NCBI Taxonomy" id="2772559"/>
    <lineage>
        <taxon>Bacteria</taxon>
        <taxon>Bacillati</taxon>
        <taxon>Bacillota</taxon>
        <taxon>Bacilli</taxon>
        <taxon>Bacillales</taxon>
        <taxon>Bacillaceae</taxon>
        <taxon>Peribacillus</taxon>
    </lineage>
</organism>
<dbReference type="Pfam" id="PF01244">
    <property type="entry name" value="Peptidase_M19"/>
    <property type="match status" value="1"/>
</dbReference>
<dbReference type="CDD" id="cd01301">
    <property type="entry name" value="rDP_like"/>
    <property type="match status" value="1"/>
</dbReference>
<gene>
    <name evidence="1" type="ORF">IEO70_13540</name>
</gene>
<comment type="caution">
    <text evidence="1">The sequence shown here is derived from an EMBL/GenBank/DDBJ whole genome shotgun (WGS) entry which is preliminary data.</text>
</comment>
<dbReference type="Proteomes" id="UP000602076">
    <property type="component" value="Unassembled WGS sequence"/>
</dbReference>
<keyword evidence="2" id="KW-1185">Reference proteome</keyword>
<dbReference type="PROSITE" id="PS51365">
    <property type="entry name" value="RENAL_DIPEPTIDASE_2"/>
    <property type="match status" value="1"/>
</dbReference>
<dbReference type="RefSeq" id="WP_190998901.1">
    <property type="nucleotide sequence ID" value="NZ_JACXSI010000034.1"/>
</dbReference>
<dbReference type="PANTHER" id="PTHR10443:SF12">
    <property type="entry name" value="DIPEPTIDASE"/>
    <property type="match status" value="1"/>
</dbReference>
<proteinExistence type="predicted"/>
<evidence type="ECO:0000313" key="1">
    <source>
        <dbReference type="EMBL" id="MBD3109365.1"/>
    </source>
</evidence>
<sequence length="309" mass="35017">MKIIDLHCDVLMKMLHNPAISFADSDLLSVNYKQLEGTNSRLQYFAIYVSEHIHPSIRYEAVLKMISIFYRNILSMPKMKLIQSVKDYQKLSDDEIGAVLALEGCDAIQDDIGRLATLKQLGVSSVGLTWNYANVFADGSLECRNAGLSIKGRQLAQWLKRHRLTLDVSHLSEAGFWDCVQIGGKLFASHSNCRSICDHPRNLYDNQITELINHNGLIGLTFVPKFVTKDRQATINQLLHHIDHIAALGGIEHIGFGSDFDGTEEYVGGLHTYSCYNALIEEMMKHYTFAQVEGFLYKNYERFLLNKPN</sequence>
<dbReference type="InterPro" id="IPR032466">
    <property type="entry name" value="Metal_Hydrolase"/>
</dbReference>
<dbReference type="PANTHER" id="PTHR10443">
    <property type="entry name" value="MICROSOMAL DIPEPTIDASE"/>
    <property type="match status" value="1"/>
</dbReference>
<dbReference type="InterPro" id="IPR008257">
    <property type="entry name" value="Pept_M19"/>
</dbReference>
<dbReference type="EMBL" id="JACXSI010000034">
    <property type="protein sequence ID" value="MBD3109365.1"/>
    <property type="molecule type" value="Genomic_DNA"/>
</dbReference>
<dbReference type="Gene3D" id="3.20.20.140">
    <property type="entry name" value="Metal-dependent hydrolases"/>
    <property type="match status" value="1"/>
</dbReference>
<dbReference type="GO" id="GO:0006508">
    <property type="term" value="P:proteolysis"/>
    <property type="evidence" value="ECO:0007669"/>
    <property type="project" value="InterPro"/>
</dbReference>
<evidence type="ECO:0000313" key="2">
    <source>
        <dbReference type="Proteomes" id="UP000602076"/>
    </source>
</evidence>